<dbReference type="Proteomes" id="UP000812270">
    <property type="component" value="Unassembled WGS sequence"/>
</dbReference>
<evidence type="ECO:0000313" key="2">
    <source>
        <dbReference type="Proteomes" id="UP000812270"/>
    </source>
</evidence>
<organism evidence="1 2">
    <name type="scientific">Pinibacter aurantiacus</name>
    <dbReference type="NCBI Taxonomy" id="2851599"/>
    <lineage>
        <taxon>Bacteria</taxon>
        <taxon>Pseudomonadati</taxon>
        <taxon>Bacteroidota</taxon>
        <taxon>Chitinophagia</taxon>
        <taxon>Chitinophagales</taxon>
        <taxon>Chitinophagaceae</taxon>
        <taxon>Pinibacter</taxon>
    </lineage>
</organism>
<dbReference type="EMBL" id="JAHSPG010000014">
    <property type="protein sequence ID" value="MBV4359103.1"/>
    <property type="molecule type" value="Genomic_DNA"/>
</dbReference>
<reference evidence="1" key="1">
    <citation type="submission" date="2021-06" db="EMBL/GenBank/DDBJ databases">
        <authorList>
            <person name="Huq M.A."/>
        </authorList>
    </citation>
    <scope>NUCLEOTIDE SEQUENCE</scope>
    <source>
        <strain evidence="1">MAH-26</strain>
    </source>
</reference>
<evidence type="ECO:0000313" key="1">
    <source>
        <dbReference type="EMBL" id="MBV4359103.1"/>
    </source>
</evidence>
<name>A0A9E2W5W2_9BACT</name>
<dbReference type="RefSeq" id="WP_217792967.1">
    <property type="nucleotide sequence ID" value="NZ_JAHSPG010000014.1"/>
</dbReference>
<accession>A0A9E2W5W2</accession>
<proteinExistence type="predicted"/>
<sequence>MTTKCFGDSTLHSILSFPDKLFGSIDKKSAEYQQKLQNQTIKYLHKLEKQEKRLQRKLAKTDSIAAKDVFGNIDSTYAALEKGMKTPNKTSTLQNIYNGHLDSMQTALKFLDQNKLLGNGIQTPGQLQSAMGSYGELQNKFNGAANVQQYLAQRQQYLTSQLKQYTLDKYLAPFKKEVYYYKAQVEEYTNLFNNADKLEAKLLETVRMLPAYQSFFNKHSELASLFRLPGNDITEQEILGMQTRSSVMQELEQRLGGPGAAQQAVQQGMEQGQGELQSLQNRLNNLTSGSMGNSDASIPNFSPNPQKTKSLVQRIELGANLQSAKPNGFFPITTDIGLSAGYKITSNKVIGIGLSYKIGWGQDIKHINITSQGVGLRSYLDIKLKGSIWISGGFEYNYMQAFKDLQTLHKNVDVWQESALIGLTKKTKIGKTTSNVQLLYDVLWKQQIPNAQPFKFRIGYSLK</sequence>
<gene>
    <name evidence="1" type="ORF">KTO63_18185</name>
</gene>
<protein>
    <submittedName>
        <fullName evidence="1">Uncharacterized protein</fullName>
    </submittedName>
</protein>
<dbReference type="AlphaFoldDB" id="A0A9E2W5W2"/>
<keyword evidence="2" id="KW-1185">Reference proteome</keyword>
<comment type="caution">
    <text evidence="1">The sequence shown here is derived from an EMBL/GenBank/DDBJ whole genome shotgun (WGS) entry which is preliminary data.</text>
</comment>